<name>A0AAU7DG15_9BACT</name>
<dbReference type="InterPro" id="IPR036873">
    <property type="entry name" value="Rhodanese-like_dom_sf"/>
</dbReference>
<dbReference type="EMBL" id="CP121196">
    <property type="protein sequence ID" value="XBH16585.1"/>
    <property type="molecule type" value="Genomic_DNA"/>
</dbReference>
<keyword evidence="1" id="KW-0732">Signal</keyword>
<protein>
    <submittedName>
        <fullName evidence="2">Rhodanese-like domain-containing protein</fullName>
    </submittedName>
</protein>
<accession>A0AAU7DG15</accession>
<feature type="chain" id="PRO_5043436746" evidence="1">
    <location>
        <begin position="23"/>
        <end position="164"/>
    </location>
</feature>
<reference evidence="2" key="1">
    <citation type="submission" date="2023-03" db="EMBL/GenBank/DDBJ databases">
        <title>Edaphobacter sp.</title>
        <authorList>
            <person name="Huber K.J."/>
            <person name="Papendorf J."/>
            <person name="Pilke C."/>
            <person name="Bunk B."/>
            <person name="Sproeer C."/>
            <person name="Pester M."/>
        </authorList>
    </citation>
    <scope>NUCLEOTIDE SEQUENCE</scope>
    <source>
        <strain evidence="2">DSM 110680</strain>
    </source>
</reference>
<evidence type="ECO:0000313" key="2">
    <source>
        <dbReference type="EMBL" id="XBH16585.1"/>
    </source>
</evidence>
<dbReference type="AlphaFoldDB" id="A0AAU7DG15"/>
<proteinExistence type="predicted"/>
<gene>
    <name evidence="2" type="ORF">P8935_18665</name>
</gene>
<dbReference type="SUPFAM" id="SSF52821">
    <property type="entry name" value="Rhodanese/Cell cycle control phosphatase"/>
    <property type="match status" value="1"/>
</dbReference>
<evidence type="ECO:0000256" key="1">
    <source>
        <dbReference type="SAM" id="SignalP"/>
    </source>
</evidence>
<dbReference type="RefSeq" id="WP_348261814.1">
    <property type="nucleotide sequence ID" value="NZ_CP121196.1"/>
</dbReference>
<feature type="signal peptide" evidence="1">
    <location>
        <begin position="1"/>
        <end position="22"/>
    </location>
</feature>
<sequence length="164" mass="17574">MMRLSFSSKVIVFIAFIGLSLAAGARAQSSNPVPLSATTVPQSDLIQPSELARLVKPGFGDRPVVLQVGSFVMFQQAHIPNAGFAGPGSQANGMILLKKFSAPLSKKQLIVIYCGCCPWSKCPNIGPAYKQLHDLGFTNVKALYIANNFGDDWVAKGYPTEKGE</sequence>
<organism evidence="2">
    <name type="scientific">Telmatobacter sp. DSM 110680</name>
    <dbReference type="NCBI Taxonomy" id="3036704"/>
    <lineage>
        <taxon>Bacteria</taxon>
        <taxon>Pseudomonadati</taxon>
        <taxon>Acidobacteriota</taxon>
        <taxon>Terriglobia</taxon>
        <taxon>Terriglobales</taxon>
        <taxon>Acidobacteriaceae</taxon>
        <taxon>Telmatobacter</taxon>
    </lineage>
</organism>
<dbReference type="Gene3D" id="3.40.250.10">
    <property type="entry name" value="Rhodanese-like domain"/>
    <property type="match status" value="1"/>
</dbReference>